<feature type="transmembrane region" description="Helical" evidence="7">
    <location>
        <begin position="454"/>
        <end position="480"/>
    </location>
</feature>
<proteinExistence type="predicted"/>
<feature type="transmembrane region" description="Helical" evidence="7">
    <location>
        <begin position="25"/>
        <end position="47"/>
    </location>
</feature>
<evidence type="ECO:0000256" key="4">
    <source>
        <dbReference type="ARBA" id="ARBA00022692"/>
    </source>
</evidence>
<keyword evidence="6 7" id="KW-0472">Membrane</keyword>
<dbReference type="InterPro" id="IPR004638">
    <property type="entry name" value="EmrB-like"/>
</dbReference>
<dbReference type="Proteomes" id="UP001549164">
    <property type="component" value="Unassembled WGS sequence"/>
</dbReference>
<protein>
    <submittedName>
        <fullName evidence="9">EmrB/QacA subfamily drug resistance transporter</fullName>
    </submittedName>
</protein>
<feature type="transmembrane region" description="Helical" evidence="7">
    <location>
        <begin position="182"/>
        <end position="203"/>
    </location>
</feature>
<evidence type="ECO:0000256" key="1">
    <source>
        <dbReference type="ARBA" id="ARBA00004651"/>
    </source>
</evidence>
<keyword evidence="10" id="KW-1185">Reference proteome</keyword>
<evidence type="ECO:0000256" key="6">
    <source>
        <dbReference type="ARBA" id="ARBA00023136"/>
    </source>
</evidence>
<feature type="transmembrane region" description="Helical" evidence="7">
    <location>
        <begin position="284"/>
        <end position="309"/>
    </location>
</feature>
<sequence length="500" mass="53303">MASSSPETAPAGADTEQHPGRWTAFAVLLSAVFMNMLDVTIVNVALPSIQEGLNASNSAIEWIVAGYVLMFALALLPFGRLGDLVGKKTMFVIGVGCFTLGSALCGLSHTTLLLIFARLFQGFSAAMMTPQVLALATVMFSPHERARAFSYFGMMAGIATVSGPIIGGFLVEHSLFGLGWRAIFLINLPIGLFAVIAGAKLVPSTPRRSDTRNDYAGILLIAVAMFLLIFPLVEGRTFDWPLWCFVMMAAAVPVLTAFVFWESRQNARNRPQLLSFGLMKTRNFMVGGSMALFFFSTIPGFFLCLAIFLQVGFGFAPLKSGLTTIPFSVGVFAASLISGRLGHHFLKVRVILGIVLLGVGMFWLRLYVLSIGDAVSRWALFMPLIIAGLGLGVSIASIFQLVLAGVPQEEAGSASGALQAVQQLGGAFGIAIISGIFFARLGEMMQSGAARHAAYVSAFALSLIYNLAAYAVVIVLTLLLSSDRRPAQPAATKENAPHIA</sequence>
<accession>A0ABV2I8D3</accession>
<feature type="transmembrane region" description="Helical" evidence="7">
    <location>
        <begin position="148"/>
        <end position="170"/>
    </location>
</feature>
<dbReference type="PRINTS" id="PR01036">
    <property type="entry name" value="TCRTETB"/>
</dbReference>
<feature type="transmembrane region" description="Helical" evidence="7">
    <location>
        <begin position="90"/>
        <end position="117"/>
    </location>
</feature>
<dbReference type="Pfam" id="PF07690">
    <property type="entry name" value="MFS_1"/>
    <property type="match status" value="1"/>
</dbReference>
<feature type="transmembrane region" description="Helical" evidence="7">
    <location>
        <begin position="350"/>
        <end position="368"/>
    </location>
</feature>
<evidence type="ECO:0000256" key="5">
    <source>
        <dbReference type="ARBA" id="ARBA00022989"/>
    </source>
</evidence>
<feature type="transmembrane region" description="Helical" evidence="7">
    <location>
        <begin position="215"/>
        <end position="234"/>
    </location>
</feature>
<name>A0ABV2I8D3_9HYPH</name>
<dbReference type="InterPro" id="IPR020846">
    <property type="entry name" value="MFS_dom"/>
</dbReference>
<keyword evidence="4 7" id="KW-0812">Transmembrane</keyword>
<dbReference type="PANTHER" id="PTHR42718:SF39">
    <property type="entry name" value="ACTINORHODIN TRANSPORTER-RELATED"/>
    <property type="match status" value="1"/>
</dbReference>
<dbReference type="RefSeq" id="WP_354433420.1">
    <property type="nucleotide sequence ID" value="NZ_JBEPLY010000003.1"/>
</dbReference>
<evidence type="ECO:0000313" key="9">
    <source>
        <dbReference type="EMBL" id="MET3599179.1"/>
    </source>
</evidence>
<feature type="domain" description="Major facilitator superfamily (MFS) profile" evidence="8">
    <location>
        <begin position="24"/>
        <end position="485"/>
    </location>
</feature>
<evidence type="ECO:0000256" key="7">
    <source>
        <dbReference type="SAM" id="Phobius"/>
    </source>
</evidence>
<feature type="transmembrane region" description="Helical" evidence="7">
    <location>
        <begin position="380"/>
        <end position="403"/>
    </location>
</feature>
<feature type="transmembrane region" description="Helical" evidence="7">
    <location>
        <begin position="424"/>
        <end position="442"/>
    </location>
</feature>
<dbReference type="InterPro" id="IPR036259">
    <property type="entry name" value="MFS_trans_sf"/>
</dbReference>
<gene>
    <name evidence="9" type="ORF">ABID12_001110</name>
</gene>
<dbReference type="Gene3D" id="1.20.1250.20">
    <property type="entry name" value="MFS general substrate transporter like domains"/>
    <property type="match status" value="1"/>
</dbReference>
<feature type="transmembrane region" description="Helical" evidence="7">
    <location>
        <begin position="240"/>
        <end position="263"/>
    </location>
</feature>
<dbReference type="Gene3D" id="1.20.1720.10">
    <property type="entry name" value="Multidrug resistance protein D"/>
    <property type="match status" value="1"/>
</dbReference>
<reference evidence="9 10" key="1">
    <citation type="submission" date="2024-06" db="EMBL/GenBank/DDBJ databases">
        <title>Genomic Encyclopedia of Type Strains, Phase IV (KMG-IV): sequencing the most valuable type-strain genomes for metagenomic binning, comparative biology and taxonomic classification.</title>
        <authorList>
            <person name="Goeker M."/>
        </authorList>
    </citation>
    <scope>NUCLEOTIDE SEQUENCE [LARGE SCALE GENOMIC DNA]</scope>
    <source>
        <strain evidence="9 10">DSM 28102</strain>
    </source>
</reference>
<comment type="caution">
    <text evidence="9">The sequence shown here is derived from an EMBL/GenBank/DDBJ whole genome shotgun (WGS) entry which is preliminary data.</text>
</comment>
<keyword evidence="2" id="KW-0813">Transport</keyword>
<dbReference type="EMBL" id="JBEPLY010000003">
    <property type="protein sequence ID" value="MET3599179.1"/>
    <property type="molecule type" value="Genomic_DNA"/>
</dbReference>
<evidence type="ECO:0000313" key="10">
    <source>
        <dbReference type="Proteomes" id="UP001549164"/>
    </source>
</evidence>
<evidence type="ECO:0000256" key="2">
    <source>
        <dbReference type="ARBA" id="ARBA00022448"/>
    </source>
</evidence>
<dbReference type="CDD" id="cd17321">
    <property type="entry name" value="MFS_MMR_MDR_like"/>
    <property type="match status" value="1"/>
</dbReference>
<dbReference type="InterPro" id="IPR011701">
    <property type="entry name" value="MFS"/>
</dbReference>
<comment type="subcellular location">
    <subcellularLocation>
        <location evidence="1">Cell membrane</location>
        <topology evidence="1">Multi-pass membrane protein</topology>
    </subcellularLocation>
</comment>
<organism evidence="9 10">
    <name type="scientific">Martelella mangrovi</name>
    <dbReference type="NCBI Taxonomy" id="1397477"/>
    <lineage>
        <taxon>Bacteria</taxon>
        <taxon>Pseudomonadati</taxon>
        <taxon>Pseudomonadota</taxon>
        <taxon>Alphaproteobacteria</taxon>
        <taxon>Hyphomicrobiales</taxon>
        <taxon>Aurantimonadaceae</taxon>
        <taxon>Martelella</taxon>
    </lineage>
</organism>
<feature type="transmembrane region" description="Helical" evidence="7">
    <location>
        <begin position="59"/>
        <end position="78"/>
    </location>
</feature>
<dbReference type="SUPFAM" id="SSF103473">
    <property type="entry name" value="MFS general substrate transporter"/>
    <property type="match status" value="1"/>
</dbReference>
<keyword evidence="3" id="KW-1003">Cell membrane</keyword>
<dbReference type="NCBIfam" id="TIGR00711">
    <property type="entry name" value="efflux_EmrB"/>
    <property type="match status" value="1"/>
</dbReference>
<dbReference type="PROSITE" id="PS50850">
    <property type="entry name" value="MFS"/>
    <property type="match status" value="1"/>
</dbReference>
<dbReference type="PANTHER" id="PTHR42718">
    <property type="entry name" value="MAJOR FACILITATOR SUPERFAMILY MULTIDRUG TRANSPORTER MFSC"/>
    <property type="match status" value="1"/>
</dbReference>
<keyword evidence="5 7" id="KW-1133">Transmembrane helix</keyword>
<evidence type="ECO:0000256" key="3">
    <source>
        <dbReference type="ARBA" id="ARBA00022475"/>
    </source>
</evidence>
<evidence type="ECO:0000259" key="8">
    <source>
        <dbReference type="PROSITE" id="PS50850"/>
    </source>
</evidence>